<dbReference type="RefSeq" id="XP_006358912.1">
    <property type="nucleotide sequence ID" value="XM_006358850.2"/>
</dbReference>
<feature type="compositionally biased region" description="Polar residues" evidence="1">
    <location>
        <begin position="195"/>
        <end position="219"/>
    </location>
</feature>
<evidence type="ECO:0008006" key="4">
    <source>
        <dbReference type="Google" id="ProtNLM"/>
    </source>
</evidence>
<dbReference type="InParanoid" id="M1C2X4"/>
<reference evidence="3" key="1">
    <citation type="journal article" date="2011" name="Nature">
        <title>Genome sequence and analysis of the tuber crop potato.</title>
        <authorList>
            <consortium name="The Potato Genome Sequencing Consortium"/>
        </authorList>
    </citation>
    <scope>NUCLEOTIDE SEQUENCE [LARGE SCALE GENOMIC DNA]</scope>
    <source>
        <strain evidence="3">cv. DM1-3 516 R44</strain>
    </source>
</reference>
<name>M1C2X4_SOLTU</name>
<dbReference type="GeneID" id="102593065"/>
<dbReference type="PaxDb" id="4113-PGSC0003DMT400058583"/>
<proteinExistence type="predicted"/>
<dbReference type="KEGG" id="sot:102593065"/>
<feature type="compositionally biased region" description="Low complexity" evidence="1">
    <location>
        <begin position="244"/>
        <end position="263"/>
    </location>
</feature>
<feature type="compositionally biased region" description="Low complexity" evidence="1">
    <location>
        <begin position="178"/>
        <end position="194"/>
    </location>
</feature>
<dbReference type="Proteomes" id="UP000011115">
    <property type="component" value="Unassembled WGS sequence"/>
</dbReference>
<feature type="region of interest" description="Disordered" evidence="1">
    <location>
        <begin position="243"/>
        <end position="295"/>
    </location>
</feature>
<evidence type="ECO:0000313" key="2">
    <source>
        <dbReference type="EnsemblPlants" id="PGSC0003DMT400058583"/>
    </source>
</evidence>
<dbReference type="PANTHER" id="PTHR33623">
    <property type="entry name" value="OS04G0572500 PROTEIN"/>
    <property type="match status" value="1"/>
</dbReference>
<dbReference type="OrthoDB" id="668456at2759"/>
<dbReference type="Gramene" id="PGSC0003DMT400058583">
    <property type="protein sequence ID" value="PGSC0003DMT400058583"/>
    <property type="gene ID" value="PGSC0003DMG400022757"/>
</dbReference>
<feature type="region of interest" description="Disordered" evidence="1">
    <location>
        <begin position="333"/>
        <end position="362"/>
    </location>
</feature>
<dbReference type="eggNOG" id="ENOG502QU97">
    <property type="taxonomic scope" value="Eukaryota"/>
</dbReference>
<feature type="region of interest" description="Disordered" evidence="1">
    <location>
        <begin position="177"/>
        <end position="219"/>
    </location>
</feature>
<evidence type="ECO:0000256" key="1">
    <source>
        <dbReference type="SAM" id="MobiDB-lite"/>
    </source>
</evidence>
<protein>
    <recommendedName>
        <fullName evidence="4">DUF4378 domain-containing protein</fullName>
    </recommendedName>
</protein>
<dbReference type="HOGENOM" id="CLU_048506_0_0_1"/>
<accession>M1C2X4</accession>
<feature type="compositionally biased region" description="Low complexity" evidence="1">
    <location>
        <begin position="336"/>
        <end position="350"/>
    </location>
</feature>
<organism evidence="2 3">
    <name type="scientific">Solanum tuberosum</name>
    <name type="common">Potato</name>
    <dbReference type="NCBI Taxonomy" id="4113"/>
    <lineage>
        <taxon>Eukaryota</taxon>
        <taxon>Viridiplantae</taxon>
        <taxon>Streptophyta</taxon>
        <taxon>Embryophyta</taxon>
        <taxon>Tracheophyta</taxon>
        <taxon>Spermatophyta</taxon>
        <taxon>Magnoliopsida</taxon>
        <taxon>eudicotyledons</taxon>
        <taxon>Gunneridae</taxon>
        <taxon>Pentapetalae</taxon>
        <taxon>asterids</taxon>
        <taxon>lamiids</taxon>
        <taxon>Solanales</taxon>
        <taxon>Solanaceae</taxon>
        <taxon>Solanoideae</taxon>
        <taxon>Solaneae</taxon>
        <taxon>Solanum</taxon>
    </lineage>
</organism>
<dbReference type="FunCoup" id="M1C2X4">
    <property type="interactions" value="16"/>
</dbReference>
<evidence type="ECO:0000313" key="3">
    <source>
        <dbReference type="Proteomes" id="UP000011115"/>
    </source>
</evidence>
<dbReference type="EnsemblPlants" id="PGSC0003DMT400058583">
    <property type="protein sequence ID" value="PGSC0003DMT400058583"/>
    <property type="gene ID" value="PGSC0003DMG400022757"/>
</dbReference>
<dbReference type="OMA" id="ELDCESC"/>
<dbReference type="AlphaFoldDB" id="M1C2X4"/>
<gene>
    <name evidence="2" type="primary">LOC102593065</name>
</gene>
<keyword evidence="3" id="KW-1185">Reference proteome</keyword>
<dbReference type="PANTHER" id="PTHR33623:SF4">
    <property type="entry name" value="DUF4378 DOMAIN-CONTAINING PROTEIN"/>
    <property type="match status" value="1"/>
</dbReference>
<reference evidence="2" key="2">
    <citation type="submission" date="2015-06" db="UniProtKB">
        <authorList>
            <consortium name="EnsemblPlants"/>
        </authorList>
    </citation>
    <scope>IDENTIFICATION</scope>
    <source>
        <strain evidence="2">DM1-3 516 R44</strain>
    </source>
</reference>
<sequence>MDSKLMKPLPKTLMLKDYLLDDLSSCSSSGFRSYPRRQCCTTVRFLLEIDLKNKYQPALPPPPYKTKPILRSKLSPPSAATATAAKVSAFQKASVAVINAVKHLPFAGVRSSSTSKKKKPMMRTIFPRSISRKLKRSFWKRGDHKEIYWWTAFNRLDKEELKSPVFSPVVIGKIAGDSNSSTTKSKCNSNTWSSDSDFTASSDNSLQTSSGNSEVNSTETVNDAVASKILGTENVICSKKVGATTGDDSSHSTISSHGSTTNSPNTKKPWPNEEKEQFSPVSTLDCPFDDEDEVSSPFQHRLTRVEGTTKKLMKKIKRFECLTELEPLNLDKRIASSESESESPLNNSSETEVDEEEEDKQRVERQALDMVQELKESMPSYTIKLKTEKLLFDFFKERILNGDDEFKNKPLELAQDWINGKPIDVLLDWKVQENRMAYIRAIETRGEWKNTELEKQEVILELEVDIFASLMNEVLVDVMLS</sequence>